<dbReference type="GO" id="GO:0004066">
    <property type="term" value="F:asparagine synthase (glutamine-hydrolyzing) activity"/>
    <property type="evidence" value="ECO:0007669"/>
    <property type="project" value="InterPro"/>
</dbReference>
<dbReference type="InterPro" id="IPR005232">
    <property type="entry name" value="LarE"/>
</dbReference>
<dbReference type="Pfam" id="PF00733">
    <property type="entry name" value="Asn_synthase"/>
    <property type="match status" value="1"/>
</dbReference>
<proteinExistence type="predicted"/>
<feature type="domain" description="Asparagine synthetase" evidence="2">
    <location>
        <begin position="14"/>
        <end position="81"/>
    </location>
</feature>
<dbReference type="CDD" id="cd01990">
    <property type="entry name" value="LarE-like"/>
    <property type="match status" value="1"/>
</dbReference>
<feature type="active site" description="Nucleophile and sulfur donor" evidence="1">
    <location>
        <position position="177"/>
    </location>
</feature>
<comment type="caution">
    <text evidence="3">The sequence shown here is derived from an EMBL/GenBank/DDBJ whole genome shotgun (WGS) entry which is preliminary data.</text>
</comment>
<dbReference type="InterPro" id="IPR014729">
    <property type="entry name" value="Rossmann-like_a/b/a_fold"/>
</dbReference>
<dbReference type="NCBIfam" id="TIGR00268">
    <property type="entry name" value="ATP-dependent sacrificial sulfur transferase LarE"/>
    <property type="match status" value="1"/>
</dbReference>
<evidence type="ECO:0000313" key="3">
    <source>
        <dbReference type="EMBL" id="NMD99524.1"/>
    </source>
</evidence>
<accession>A0A848BBQ9</accession>
<dbReference type="InterPro" id="IPR001962">
    <property type="entry name" value="Asn_synthase"/>
</dbReference>
<sequence length="279" mass="29956">MEQDLEEKRARLAAELVSCGSVAVAFSGGVDSTLLLAAAQEALGARAVAFTAASPFVPQREVEEAAAFCAQRGIAHVVVPFDTLAVPGVAANPADRCYLCKHALFSRLKELAAARGLAAVVDGSNLDDDGDYRPGRRALAELGIRSPLHAAGVRKADIRALSRALGLATWDKPSMACLASRFAYGEQLTREGLSRVNRAEEFLLGLGFRQLRVRVHEGGRLARIELLPEDIARLFTEGLVDRVQEMLAALGFAYVSLDLRGFRSGSMNEGLAHEERQDG</sequence>
<gene>
    <name evidence="3" type="primary">larE</name>
    <name evidence="3" type="ORF">HF878_08615</name>
</gene>
<dbReference type="RefSeq" id="WP_170077829.1">
    <property type="nucleotide sequence ID" value="NZ_JABAFA010000035.1"/>
</dbReference>
<protein>
    <submittedName>
        <fullName evidence="3">ATP-dependent sacrificial sulfur transferase LarE</fullName>
    </submittedName>
</protein>
<organism evidence="3 4">
    <name type="scientific">Selenomonas bovis</name>
    <dbReference type="NCBI Taxonomy" id="416586"/>
    <lineage>
        <taxon>Bacteria</taxon>
        <taxon>Bacillati</taxon>
        <taxon>Bacillota</taxon>
        <taxon>Negativicutes</taxon>
        <taxon>Selenomonadales</taxon>
        <taxon>Selenomonadaceae</taxon>
        <taxon>Selenomonas</taxon>
    </lineage>
</organism>
<dbReference type="InterPro" id="IPR052188">
    <property type="entry name" value="Ni-pincer_cofactor_biosynth"/>
</dbReference>
<dbReference type="Gene3D" id="3.40.50.620">
    <property type="entry name" value="HUPs"/>
    <property type="match status" value="1"/>
</dbReference>
<evidence type="ECO:0000256" key="1">
    <source>
        <dbReference type="PIRSR" id="PIRSR006661-1"/>
    </source>
</evidence>
<evidence type="ECO:0000259" key="2">
    <source>
        <dbReference type="Pfam" id="PF00733"/>
    </source>
</evidence>
<keyword evidence="4" id="KW-1185">Reference proteome</keyword>
<dbReference type="EMBL" id="JABAFA010000035">
    <property type="protein sequence ID" value="NMD99524.1"/>
    <property type="molecule type" value="Genomic_DNA"/>
</dbReference>
<dbReference type="GO" id="GO:0016783">
    <property type="term" value="F:sulfurtransferase activity"/>
    <property type="evidence" value="ECO:0007669"/>
    <property type="project" value="InterPro"/>
</dbReference>
<dbReference type="SUPFAM" id="SSF52402">
    <property type="entry name" value="Adenine nucleotide alpha hydrolases-like"/>
    <property type="match status" value="1"/>
</dbReference>
<dbReference type="Proteomes" id="UP000543804">
    <property type="component" value="Unassembled WGS sequence"/>
</dbReference>
<dbReference type="PANTHER" id="PTHR43169">
    <property type="entry name" value="EXSB FAMILY PROTEIN"/>
    <property type="match status" value="1"/>
</dbReference>
<keyword evidence="3" id="KW-0808">Transferase</keyword>
<dbReference type="GO" id="GO:0006529">
    <property type="term" value="P:asparagine biosynthetic process"/>
    <property type="evidence" value="ECO:0007669"/>
    <property type="project" value="InterPro"/>
</dbReference>
<evidence type="ECO:0000313" key="4">
    <source>
        <dbReference type="Proteomes" id="UP000543804"/>
    </source>
</evidence>
<name>A0A848BBQ9_9FIRM</name>
<dbReference type="AlphaFoldDB" id="A0A848BBQ9"/>
<dbReference type="PIRSF" id="PIRSF006661">
    <property type="entry name" value="PP-lp_UCP006661"/>
    <property type="match status" value="1"/>
</dbReference>
<dbReference type="PANTHER" id="PTHR43169:SF2">
    <property type="entry name" value="NAD_GMP SYNTHASE DOMAIN-CONTAINING PROTEIN"/>
    <property type="match status" value="1"/>
</dbReference>
<reference evidence="3 4" key="1">
    <citation type="submission" date="2020-04" db="EMBL/GenBank/DDBJ databases">
        <authorList>
            <person name="Hitch T.C.A."/>
            <person name="Wylensek D."/>
            <person name="Clavel T."/>
        </authorList>
    </citation>
    <scope>NUCLEOTIDE SEQUENCE [LARGE SCALE GENOMIC DNA]</scope>
    <source>
        <strain evidence="3 4">PG-130-P53-12</strain>
    </source>
</reference>